<dbReference type="Proteomes" id="UP001150581">
    <property type="component" value="Unassembled WGS sequence"/>
</dbReference>
<keyword evidence="2" id="KW-1185">Reference proteome</keyword>
<organism evidence="1 2">
    <name type="scientific">Kickxella alabastrina</name>
    <dbReference type="NCBI Taxonomy" id="61397"/>
    <lineage>
        <taxon>Eukaryota</taxon>
        <taxon>Fungi</taxon>
        <taxon>Fungi incertae sedis</taxon>
        <taxon>Zoopagomycota</taxon>
        <taxon>Kickxellomycotina</taxon>
        <taxon>Kickxellomycetes</taxon>
        <taxon>Kickxellales</taxon>
        <taxon>Kickxellaceae</taxon>
        <taxon>Kickxella</taxon>
    </lineage>
</organism>
<proteinExistence type="predicted"/>
<reference evidence="1" key="1">
    <citation type="submission" date="2022-07" db="EMBL/GenBank/DDBJ databases">
        <title>Phylogenomic reconstructions and comparative analyses of Kickxellomycotina fungi.</title>
        <authorList>
            <person name="Reynolds N.K."/>
            <person name="Stajich J.E."/>
            <person name="Barry K."/>
            <person name="Grigoriev I.V."/>
            <person name="Crous P."/>
            <person name="Smith M.E."/>
        </authorList>
    </citation>
    <scope>NUCLEOTIDE SEQUENCE</scope>
    <source>
        <strain evidence="1">Benny 63K</strain>
    </source>
</reference>
<name>A0ACC1I147_9FUNG</name>
<comment type="caution">
    <text evidence="1">The sequence shown here is derived from an EMBL/GenBank/DDBJ whole genome shotgun (WGS) entry which is preliminary data.</text>
</comment>
<dbReference type="EMBL" id="JANBPG010002703">
    <property type="protein sequence ID" value="KAJ1884896.1"/>
    <property type="molecule type" value="Genomic_DNA"/>
</dbReference>
<protein>
    <submittedName>
        <fullName evidence="1">Uncharacterized protein</fullName>
    </submittedName>
</protein>
<evidence type="ECO:0000313" key="1">
    <source>
        <dbReference type="EMBL" id="KAJ1884896.1"/>
    </source>
</evidence>
<accession>A0ACC1I147</accession>
<sequence length="326" mass="36806">MKYSGILHKTHRLLHDLHQGYTLTILVTLTLTASLLLTGIPPETSDHIFAQTHRHPHHAQQANNSRPITQIIVFGNAGAETNDHNRAKLCGGNLWVDHLAEALSADLVSYAHGYTIRNKTIVDSRIIASTRTERVKSPMGDGKVEPVYKQIRRIFQNPPEDTFKAATTLFVLLVNPTGELSAEDQQDEFDALAQATNELILSSTTRARRLLVIDTPMAINSSLATTGATKGHRVFDSMYMAQQLVSDPSIEINIYDSRGFLKRMQNEYYKYGLKYPNHPCIYNQIRRCNKPDRFFWCDKDRVGNKAHFYLADDIVKKLFMASVPPA</sequence>
<evidence type="ECO:0000313" key="2">
    <source>
        <dbReference type="Proteomes" id="UP001150581"/>
    </source>
</evidence>
<gene>
    <name evidence="1" type="ORF">LPJ66_010387</name>
</gene>